<comment type="caution">
    <text evidence="1">The sequence shown here is derived from an EMBL/GenBank/DDBJ whole genome shotgun (WGS) entry which is preliminary data.</text>
</comment>
<organism evidence="1 2">
    <name type="scientific">Stigmatella ashevillensis</name>
    <dbReference type="NCBI Taxonomy" id="2995309"/>
    <lineage>
        <taxon>Bacteria</taxon>
        <taxon>Pseudomonadati</taxon>
        <taxon>Myxococcota</taxon>
        <taxon>Myxococcia</taxon>
        <taxon>Myxococcales</taxon>
        <taxon>Cystobacterineae</taxon>
        <taxon>Archangiaceae</taxon>
        <taxon>Stigmatella</taxon>
    </lineage>
</organism>
<evidence type="ECO:0000313" key="1">
    <source>
        <dbReference type="EMBL" id="MDC0708121.1"/>
    </source>
</evidence>
<dbReference type="PROSITE" id="PS51257">
    <property type="entry name" value="PROKAR_LIPOPROTEIN"/>
    <property type="match status" value="1"/>
</dbReference>
<gene>
    <name evidence="1" type="ORF">POL68_06530</name>
</gene>
<dbReference type="Proteomes" id="UP001221838">
    <property type="component" value="Unassembled WGS sequence"/>
</dbReference>
<keyword evidence="2" id="KW-1185">Reference proteome</keyword>
<dbReference type="EMBL" id="JAQNDM010000002">
    <property type="protein sequence ID" value="MDC0708121.1"/>
    <property type="molecule type" value="Genomic_DNA"/>
</dbReference>
<proteinExistence type="predicted"/>
<sequence length="245" mass="25007">MKRTMLAVFAVLAVACSDSEGGDGGGGGGGDDELPAGLCSASVKCPDGQFCFNGICALGCTSNSNCGSDMYCDTQDVGPLYFCKNKSVPTCSSDSQCAASQMCLKGFCSLKPPEVKPTCSPDKAGSADDGCDKYAICSDPNEENATQADAYCASFPPCPESGMCPTGQFGALCNDGYIPGKARFCMEGLCKDNAQCPSNWSCVKPFANAVVGFCSSGAMGMPCTSNAQCASNNCMVIPGTPGICM</sequence>
<reference evidence="1 2" key="1">
    <citation type="submission" date="2022-11" db="EMBL/GenBank/DDBJ databases">
        <title>Minimal conservation of predation-associated metabolite biosynthetic gene clusters underscores biosynthetic potential of Myxococcota including descriptions for ten novel species: Archangium lansinium sp. nov., Myxococcus landrumus sp. nov., Nannocystis bai.</title>
        <authorList>
            <person name="Ahearne A."/>
            <person name="Stevens C."/>
            <person name="Dowd S."/>
        </authorList>
    </citation>
    <scope>NUCLEOTIDE SEQUENCE [LARGE SCALE GENOMIC DNA]</scope>
    <source>
        <strain evidence="1 2">NCWAL01</strain>
    </source>
</reference>
<accession>A0ABT5D777</accession>
<dbReference type="RefSeq" id="WP_272135644.1">
    <property type="nucleotide sequence ID" value="NZ_JAQNDM010000002.1"/>
</dbReference>
<name>A0ABT5D777_9BACT</name>
<evidence type="ECO:0000313" key="2">
    <source>
        <dbReference type="Proteomes" id="UP001221838"/>
    </source>
</evidence>
<protein>
    <submittedName>
        <fullName evidence="1">Dickkopf N-terminal cysteine-rich domain-containing protein</fullName>
    </submittedName>
</protein>